<comment type="similarity">
    <text evidence="1 6">Belongs to the annexin family.</text>
</comment>
<keyword evidence="2 6" id="KW-0677">Repeat</keyword>
<keyword evidence="5 6" id="KW-0111">Calcium/phospholipid-binding</keyword>
<feature type="region of interest" description="Disordered" evidence="7">
    <location>
        <begin position="139"/>
        <end position="293"/>
    </location>
</feature>
<feature type="compositionally biased region" description="Polar residues" evidence="7">
    <location>
        <begin position="180"/>
        <end position="196"/>
    </location>
</feature>
<comment type="domain">
    <text evidence="6">A pair of annexin repeats may form one binding site for calcium and phospholipid.</text>
</comment>
<dbReference type="InterPro" id="IPR018252">
    <property type="entry name" value="Annexin_repeat_CS"/>
</dbReference>
<feature type="compositionally biased region" description="Acidic residues" evidence="7">
    <location>
        <begin position="21"/>
        <end position="64"/>
    </location>
</feature>
<proteinExistence type="inferred from homology"/>
<dbReference type="InterPro" id="IPR001464">
    <property type="entry name" value="Annexin"/>
</dbReference>
<feature type="compositionally biased region" description="Low complexity" evidence="7">
    <location>
        <begin position="168"/>
        <end position="179"/>
    </location>
</feature>
<keyword evidence="9" id="KW-1185">Reference proteome</keyword>
<feature type="region of interest" description="Disordered" evidence="7">
    <location>
        <begin position="14"/>
        <end position="119"/>
    </location>
</feature>
<reference evidence="8 9" key="1">
    <citation type="journal article" date="2019" name="Nat. Plants">
        <title>Stout camphor tree genome fills gaps in understanding of flowering plant genome evolution.</title>
        <authorList>
            <person name="Chaw S.M."/>
            <person name="Liu Y.C."/>
            <person name="Wu Y.W."/>
            <person name="Wang H.Y."/>
            <person name="Lin C.I."/>
            <person name="Wu C.S."/>
            <person name="Ke H.M."/>
            <person name="Chang L.Y."/>
            <person name="Hsu C.Y."/>
            <person name="Yang H.T."/>
            <person name="Sudianto E."/>
            <person name="Hsu M.H."/>
            <person name="Wu K.P."/>
            <person name="Wang L.N."/>
            <person name="Leebens-Mack J.H."/>
            <person name="Tsai I.J."/>
        </authorList>
    </citation>
    <scope>NUCLEOTIDE SEQUENCE [LARGE SCALE GENOMIC DNA]</scope>
    <source>
        <strain evidence="9">cv. Chaw 1501</strain>
        <tissue evidence="8">Young leaves</tissue>
    </source>
</reference>
<dbReference type="FunFam" id="1.10.220.10:FF:000002">
    <property type="entry name" value="Annexin"/>
    <property type="match status" value="1"/>
</dbReference>
<dbReference type="GO" id="GO:0005544">
    <property type="term" value="F:calcium-dependent phospholipid binding"/>
    <property type="evidence" value="ECO:0007669"/>
    <property type="project" value="UniProtKB-KW"/>
</dbReference>
<dbReference type="OrthoDB" id="37886at2759"/>
<keyword evidence="3 6" id="KW-0106">Calcium</keyword>
<gene>
    <name evidence="8" type="ORF">CKAN_00347900</name>
</gene>
<feature type="compositionally biased region" description="Basic and acidic residues" evidence="7">
    <location>
        <begin position="95"/>
        <end position="113"/>
    </location>
</feature>
<dbReference type="PRINTS" id="PR00196">
    <property type="entry name" value="ANNEXIN"/>
</dbReference>
<dbReference type="PANTHER" id="PTHR10502:SF102">
    <property type="entry name" value="ANNEXIN B11"/>
    <property type="match status" value="1"/>
</dbReference>
<name>A0A3S3PX04_9MAGN</name>
<dbReference type="GO" id="GO:0005509">
    <property type="term" value="F:calcium ion binding"/>
    <property type="evidence" value="ECO:0007669"/>
    <property type="project" value="InterPro"/>
</dbReference>
<feature type="compositionally biased region" description="Low complexity" evidence="7">
    <location>
        <begin position="216"/>
        <end position="249"/>
    </location>
</feature>
<dbReference type="GO" id="GO:0009408">
    <property type="term" value="P:response to heat"/>
    <property type="evidence" value="ECO:0007669"/>
    <property type="project" value="TreeGrafter"/>
</dbReference>
<dbReference type="GO" id="GO:0005886">
    <property type="term" value="C:plasma membrane"/>
    <property type="evidence" value="ECO:0007669"/>
    <property type="project" value="TreeGrafter"/>
</dbReference>
<dbReference type="InterPro" id="IPR018502">
    <property type="entry name" value="Annexin_repeat"/>
</dbReference>
<organism evidence="8 9">
    <name type="scientific">Cinnamomum micranthum f. kanehirae</name>
    <dbReference type="NCBI Taxonomy" id="337451"/>
    <lineage>
        <taxon>Eukaryota</taxon>
        <taxon>Viridiplantae</taxon>
        <taxon>Streptophyta</taxon>
        <taxon>Embryophyta</taxon>
        <taxon>Tracheophyta</taxon>
        <taxon>Spermatophyta</taxon>
        <taxon>Magnoliopsida</taxon>
        <taxon>Magnoliidae</taxon>
        <taxon>Laurales</taxon>
        <taxon>Lauraceae</taxon>
        <taxon>Cinnamomum</taxon>
    </lineage>
</organism>
<dbReference type="GO" id="GO:0001786">
    <property type="term" value="F:phosphatidylserine binding"/>
    <property type="evidence" value="ECO:0007669"/>
    <property type="project" value="TreeGrafter"/>
</dbReference>
<dbReference type="GO" id="GO:0009414">
    <property type="term" value="P:response to water deprivation"/>
    <property type="evidence" value="ECO:0007669"/>
    <property type="project" value="TreeGrafter"/>
</dbReference>
<evidence type="ECO:0000256" key="2">
    <source>
        <dbReference type="ARBA" id="ARBA00022737"/>
    </source>
</evidence>
<accession>A0A3S3PX04</accession>
<dbReference type="GO" id="GO:0009651">
    <property type="term" value="P:response to salt stress"/>
    <property type="evidence" value="ECO:0007669"/>
    <property type="project" value="TreeGrafter"/>
</dbReference>
<dbReference type="PROSITE" id="PS51897">
    <property type="entry name" value="ANNEXIN_2"/>
    <property type="match status" value="3"/>
</dbReference>
<keyword evidence="4 6" id="KW-0041">Annexin</keyword>
<dbReference type="Pfam" id="PF00191">
    <property type="entry name" value="Annexin"/>
    <property type="match status" value="4"/>
</dbReference>
<feature type="compositionally biased region" description="Polar residues" evidence="7">
    <location>
        <begin position="65"/>
        <end position="82"/>
    </location>
</feature>
<evidence type="ECO:0000313" key="9">
    <source>
        <dbReference type="Proteomes" id="UP000283530"/>
    </source>
</evidence>
<dbReference type="FunFam" id="1.10.220.10:FF:000001">
    <property type="entry name" value="Annexin"/>
    <property type="match status" value="1"/>
</dbReference>
<evidence type="ECO:0000313" key="8">
    <source>
        <dbReference type="EMBL" id="RWR75113.1"/>
    </source>
</evidence>
<dbReference type="InterPro" id="IPR037104">
    <property type="entry name" value="Annexin_sf"/>
</dbReference>
<dbReference type="Gene3D" id="1.10.220.10">
    <property type="entry name" value="Annexin"/>
    <property type="match status" value="4"/>
</dbReference>
<evidence type="ECO:0000256" key="5">
    <source>
        <dbReference type="ARBA" id="ARBA00023302"/>
    </source>
</evidence>
<evidence type="ECO:0000256" key="7">
    <source>
        <dbReference type="SAM" id="MobiDB-lite"/>
    </source>
</evidence>
<evidence type="ECO:0000256" key="1">
    <source>
        <dbReference type="ARBA" id="ARBA00007831"/>
    </source>
</evidence>
<protein>
    <recommendedName>
        <fullName evidence="6">Annexin</fullName>
    </recommendedName>
</protein>
<evidence type="ECO:0000256" key="4">
    <source>
        <dbReference type="ARBA" id="ARBA00023216"/>
    </source>
</evidence>
<dbReference type="GO" id="GO:0009409">
    <property type="term" value="P:response to cold"/>
    <property type="evidence" value="ECO:0007669"/>
    <property type="project" value="TreeGrafter"/>
</dbReference>
<dbReference type="PROSITE" id="PS00223">
    <property type="entry name" value="ANNEXIN_1"/>
    <property type="match status" value="1"/>
</dbReference>
<dbReference type="EMBL" id="QPKB01000001">
    <property type="protein sequence ID" value="RWR75113.1"/>
    <property type="molecule type" value="Genomic_DNA"/>
</dbReference>
<dbReference type="SMART" id="SM00335">
    <property type="entry name" value="ANX"/>
    <property type="match status" value="4"/>
</dbReference>
<dbReference type="PANTHER" id="PTHR10502">
    <property type="entry name" value="ANNEXIN"/>
    <property type="match status" value="1"/>
</dbReference>
<evidence type="ECO:0000256" key="3">
    <source>
        <dbReference type="ARBA" id="ARBA00022837"/>
    </source>
</evidence>
<evidence type="ECO:0000256" key="6">
    <source>
        <dbReference type="RuleBase" id="RU003540"/>
    </source>
</evidence>
<dbReference type="GO" id="GO:0005737">
    <property type="term" value="C:cytoplasm"/>
    <property type="evidence" value="ECO:0007669"/>
    <property type="project" value="TreeGrafter"/>
</dbReference>
<comment type="caution">
    <text evidence="8">The sequence shown here is derived from an EMBL/GenBank/DDBJ whole genome shotgun (WGS) entry which is preliminary data.</text>
</comment>
<dbReference type="Proteomes" id="UP000283530">
    <property type="component" value="Unassembled WGS sequence"/>
</dbReference>
<sequence length="622" mass="69013">MAKDVVSAVIVVGDDKKDDVGETEAEIAEEVEDDQLDDDYEVDDGVEDLDDVENEEDLDGDDQPSIETNINKGSTENPNIATDTAEGDAPSDAKGSVKEQMDSGTDAYKDAKQQADASQKTVLDAYKDVKQQIGGVCQLFAPSNNNNTPAAANQQQQPQPQPQRRRPQQTPQGRRQTQQKVSVPTPQEQQPMESVSTPQPPTQPRQRPQKQRQPQKKVSVTPQAQQPQQQPQQKVSVSPLQAQAQAQQQVIKVSGAPPNTEPQPPQQSVTQANPSVREKGTIPSGGVNLPTPEEDATTLYTAFKGRGCDVGRLVHLLTKRDATHLQLIQKHYKKNYGEDLTDRISSELSKMGDFKEKAGLDLTANPTGTLSRTFSSDIKRAVSLWMLEESERDATIVWQALQVTSFDKAAVTEVICSRTPSQLCNIQQAYRTKFSPQLLQEINSSNLRFYGHHKELLIACLDYQSRDEGKNVDLKMAEEDAKQLYQDGEKIWGTNDKTFIDIFTKRNRPHLAAVDAAYQKLYGHSLEKAVEKETSGSYEDGLLTLLRCAKNPAKYFAEVLYNAMKGAGTSDTTLIRTVVTRAGIDMEDVKKEYAQAYKKSLKDAIHKDTSGDYRTFLISLVE</sequence>
<dbReference type="SUPFAM" id="SSF47874">
    <property type="entry name" value="Annexin"/>
    <property type="match status" value="1"/>
</dbReference>
<dbReference type="STRING" id="337451.A0A3S3PX04"/>
<dbReference type="AlphaFoldDB" id="A0A3S3PX04"/>
<feature type="compositionally biased region" description="Low complexity" evidence="7">
    <location>
        <begin position="144"/>
        <end position="158"/>
    </location>
</feature>